<organism evidence="3 4">
    <name type="scientific">Galdieria yellowstonensis</name>
    <dbReference type="NCBI Taxonomy" id="3028027"/>
    <lineage>
        <taxon>Eukaryota</taxon>
        <taxon>Rhodophyta</taxon>
        <taxon>Bangiophyceae</taxon>
        <taxon>Galdieriales</taxon>
        <taxon>Galdieriaceae</taxon>
        <taxon>Galdieria</taxon>
    </lineage>
</organism>
<evidence type="ECO:0000259" key="2">
    <source>
        <dbReference type="PROSITE" id="PS50090"/>
    </source>
</evidence>
<dbReference type="InterPro" id="IPR001005">
    <property type="entry name" value="SANT/Myb"/>
</dbReference>
<accession>A0AAV9I785</accession>
<dbReference type="InterPro" id="IPR003613">
    <property type="entry name" value="Ubox_domain"/>
</dbReference>
<proteinExistence type="predicted"/>
<feature type="compositionally biased region" description="Basic and acidic residues" evidence="1">
    <location>
        <begin position="49"/>
        <end position="70"/>
    </location>
</feature>
<evidence type="ECO:0000256" key="1">
    <source>
        <dbReference type="SAM" id="MobiDB-lite"/>
    </source>
</evidence>
<dbReference type="EMBL" id="JANCYU010000012">
    <property type="protein sequence ID" value="KAK4523238.1"/>
    <property type="molecule type" value="Genomic_DNA"/>
</dbReference>
<comment type="caution">
    <text evidence="3">The sequence shown here is derived from an EMBL/GenBank/DDBJ whole genome shotgun (WGS) entry which is preliminary data.</text>
</comment>
<dbReference type="Gene3D" id="1.10.10.60">
    <property type="entry name" value="Homeodomain-like"/>
    <property type="match status" value="1"/>
</dbReference>
<feature type="compositionally biased region" description="Acidic residues" evidence="1">
    <location>
        <begin position="397"/>
        <end position="414"/>
    </location>
</feature>
<dbReference type="CDD" id="cd16453">
    <property type="entry name" value="RING-Ubox"/>
    <property type="match status" value="1"/>
</dbReference>
<gene>
    <name evidence="3" type="ORF">GAYE_PCTG44G1131</name>
</gene>
<dbReference type="SUPFAM" id="SSF46689">
    <property type="entry name" value="Homeodomain-like"/>
    <property type="match status" value="1"/>
</dbReference>
<protein>
    <recommendedName>
        <fullName evidence="2">Myb-like domain-containing protein</fullName>
    </recommendedName>
</protein>
<feature type="region of interest" description="Disordered" evidence="1">
    <location>
        <begin position="49"/>
        <end position="78"/>
    </location>
</feature>
<dbReference type="InterPro" id="IPR009057">
    <property type="entry name" value="Homeodomain-like_sf"/>
</dbReference>
<feature type="domain" description="Myb-like" evidence="2">
    <location>
        <begin position="278"/>
        <end position="332"/>
    </location>
</feature>
<name>A0AAV9I785_9RHOD</name>
<feature type="compositionally biased region" description="Polar residues" evidence="1">
    <location>
        <begin position="355"/>
        <end position="371"/>
    </location>
</feature>
<evidence type="ECO:0000313" key="3">
    <source>
        <dbReference type="EMBL" id="KAK4523238.1"/>
    </source>
</evidence>
<reference evidence="3 4" key="1">
    <citation type="submission" date="2022-07" db="EMBL/GenBank/DDBJ databases">
        <title>Genome-wide signatures of adaptation to extreme environments.</title>
        <authorList>
            <person name="Cho C.H."/>
            <person name="Yoon H.S."/>
        </authorList>
    </citation>
    <scope>NUCLEOTIDE SEQUENCE [LARGE SCALE GENOMIC DNA]</scope>
    <source>
        <strain evidence="3 4">108.79 E11</strain>
    </source>
</reference>
<dbReference type="Pfam" id="PF04564">
    <property type="entry name" value="U-box"/>
    <property type="match status" value="1"/>
</dbReference>
<dbReference type="PROSITE" id="PS50090">
    <property type="entry name" value="MYB_LIKE"/>
    <property type="match status" value="1"/>
</dbReference>
<dbReference type="Proteomes" id="UP001300502">
    <property type="component" value="Unassembled WGS sequence"/>
</dbReference>
<dbReference type="GO" id="GO:0004842">
    <property type="term" value="F:ubiquitin-protein transferase activity"/>
    <property type="evidence" value="ECO:0007669"/>
    <property type="project" value="InterPro"/>
</dbReference>
<dbReference type="GO" id="GO:0016567">
    <property type="term" value="P:protein ubiquitination"/>
    <property type="evidence" value="ECO:0007669"/>
    <property type="project" value="InterPro"/>
</dbReference>
<keyword evidence="4" id="KW-1185">Reference proteome</keyword>
<dbReference type="AlphaFoldDB" id="A0AAV9I785"/>
<feature type="compositionally biased region" description="Basic residues" evidence="1">
    <location>
        <begin position="373"/>
        <end position="392"/>
    </location>
</feature>
<evidence type="ECO:0000313" key="4">
    <source>
        <dbReference type="Proteomes" id="UP001300502"/>
    </source>
</evidence>
<dbReference type="Gene3D" id="3.30.40.10">
    <property type="entry name" value="Zinc/RING finger domain, C3HC4 (zinc finger)"/>
    <property type="match status" value="1"/>
</dbReference>
<dbReference type="CDD" id="cd00167">
    <property type="entry name" value="SANT"/>
    <property type="match status" value="1"/>
</dbReference>
<dbReference type="SUPFAM" id="SSF57850">
    <property type="entry name" value="RING/U-box"/>
    <property type="match status" value="1"/>
</dbReference>
<feature type="region of interest" description="Disordered" evidence="1">
    <location>
        <begin position="355"/>
        <end position="437"/>
    </location>
</feature>
<sequence length="537" mass="63249">MTACHTVFFPAPPESFDYYPIQYRNLKEEDNNNDLIQILRENWSKRQENGGIDPIKEEVQNRRQEEKENQPEENQDETVAKTVRKENVFEDELTEEEMKIIALRVAEQRRRYEEFEKRENQRKIDKLQSLFPYLTAEECLESIEYCKEERKYDETITNTPEDEAACKFATDGFWHLIRKRIAKKHEAKRAHTIRDYSTETLNDRSGMKRQRKSRKCTHVSLNGIRIGRKEDGRLRLDDALKRVKESGSMDGWSEARIKAYQSINENPNAYYYRFNAPDEEQRYGAWTKEEEKLFFERLKECKIGENYEWGIFSMGIPGRVGYQCSNFYRRLLKEGRVKDDNYYFDAKGEPKFKFKSSSKIQLEEGSTTVTSHAPKRRRQRSKSKGKHKKKKKNSWEDSSDDENENDSENSDDEEYRPGSHGTRSRPHCKATDAESDGIMISSQNYSETSDQEDTVVAGYARDEDNPIPEFIDAITLEPIRRPAISPYGHVLGYSTWKRALQNEPKNTCPFTKKPLRVQDLVILTWDNIEEYRSSIVH</sequence>
<dbReference type="InterPro" id="IPR013083">
    <property type="entry name" value="Znf_RING/FYVE/PHD"/>
</dbReference>